<evidence type="ECO:0000313" key="1">
    <source>
        <dbReference type="EMBL" id="CAD6998814.1"/>
    </source>
</evidence>
<sequence>MCVEKAQLQLNNTTAKQKLQKKFIAISAITSTTTTTINNNNNTRKDCGKMLNMTAYGRKDNIITLNAI</sequence>
<name>A0A811UJ18_CERCA</name>
<organism evidence="1 2">
    <name type="scientific">Ceratitis capitata</name>
    <name type="common">Mediterranean fruit fly</name>
    <name type="synonym">Tephritis capitata</name>
    <dbReference type="NCBI Taxonomy" id="7213"/>
    <lineage>
        <taxon>Eukaryota</taxon>
        <taxon>Metazoa</taxon>
        <taxon>Ecdysozoa</taxon>
        <taxon>Arthropoda</taxon>
        <taxon>Hexapoda</taxon>
        <taxon>Insecta</taxon>
        <taxon>Pterygota</taxon>
        <taxon>Neoptera</taxon>
        <taxon>Endopterygota</taxon>
        <taxon>Diptera</taxon>
        <taxon>Brachycera</taxon>
        <taxon>Muscomorpha</taxon>
        <taxon>Tephritoidea</taxon>
        <taxon>Tephritidae</taxon>
        <taxon>Ceratitis</taxon>
        <taxon>Ceratitis</taxon>
    </lineage>
</organism>
<dbReference type="Proteomes" id="UP000606786">
    <property type="component" value="Unassembled WGS sequence"/>
</dbReference>
<comment type="caution">
    <text evidence="1">The sequence shown here is derived from an EMBL/GenBank/DDBJ whole genome shotgun (WGS) entry which is preliminary data.</text>
</comment>
<gene>
    <name evidence="1" type="ORF">CCAP1982_LOCUS7363</name>
</gene>
<evidence type="ECO:0000313" key="2">
    <source>
        <dbReference type="Proteomes" id="UP000606786"/>
    </source>
</evidence>
<reference evidence="1" key="1">
    <citation type="submission" date="2020-11" db="EMBL/GenBank/DDBJ databases">
        <authorList>
            <person name="Whitehead M."/>
        </authorList>
    </citation>
    <scope>NUCLEOTIDE SEQUENCE</scope>
    <source>
        <strain evidence="1">EGII</strain>
    </source>
</reference>
<dbReference type="EMBL" id="CAJHJT010000012">
    <property type="protein sequence ID" value="CAD6998814.1"/>
    <property type="molecule type" value="Genomic_DNA"/>
</dbReference>
<accession>A0A811UJ18</accession>
<dbReference type="AlphaFoldDB" id="A0A811UJ18"/>
<protein>
    <submittedName>
        <fullName evidence="1">(Mediterranean fruit fly) hypothetical protein</fullName>
    </submittedName>
</protein>
<keyword evidence="2" id="KW-1185">Reference proteome</keyword>
<proteinExistence type="predicted"/>